<feature type="non-terminal residue" evidence="2">
    <location>
        <position position="208"/>
    </location>
</feature>
<reference evidence="2" key="1">
    <citation type="journal article" date="2014" name="Front. Microbiol.">
        <title>High frequency of phylogenetically diverse reductive dehalogenase-homologous genes in deep subseafloor sedimentary metagenomes.</title>
        <authorList>
            <person name="Kawai M."/>
            <person name="Futagami T."/>
            <person name="Toyoda A."/>
            <person name="Takaki Y."/>
            <person name="Nishi S."/>
            <person name="Hori S."/>
            <person name="Arai W."/>
            <person name="Tsubouchi T."/>
            <person name="Morono Y."/>
            <person name="Uchiyama I."/>
            <person name="Ito T."/>
            <person name="Fujiyama A."/>
            <person name="Inagaki F."/>
            <person name="Takami H."/>
        </authorList>
    </citation>
    <scope>NUCLEOTIDE SEQUENCE</scope>
    <source>
        <strain evidence="2">Expedition CK06-06</strain>
    </source>
</reference>
<comment type="caution">
    <text evidence="2">The sequence shown here is derived from an EMBL/GenBank/DDBJ whole genome shotgun (WGS) entry which is preliminary data.</text>
</comment>
<gene>
    <name evidence="2" type="ORF">S01H1_29615</name>
</gene>
<name>X0TWK0_9ZZZZ</name>
<evidence type="ECO:0000256" key="1">
    <source>
        <dbReference type="SAM" id="MobiDB-lite"/>
    </source>
</evidence>
<feature type="region of interest" description="Disordered" evidence="1">
    <location>
        <begin position="185"/>
        <end position="208"/>
    </location>
</feature>
<protein>
    <submittedName>
        <fullName evidence="2">Uncharacterized protein</fullName>
    </submittedName>
</protein>
<proteinExistence type="predicted"/>
<evidence type="ECO:0000313" key="2">
    <source>
        <dbReference type="EMBL" id="GAF91556.1"/>
    </source>
</evidence>
<organism evidence="2">
    <name type="scientific">marine sediment metagenome</name>
    <dbReference type="NCBI Taxonomy" id="412755"/>
    <lineage>
        <taxon>unclassified sequences</taxon>
        <taxon>metagenomes</taxon>
        <taxon>ecological metagenomes</taxon>
    </lineage>
</organism>
<sequence>MYQSKFIACVMVDNEIVREVRQDGSDFIYLPFGTDYHLRLKNLDHRRAVVSITIDGEDVLDGSQLVVDGNSTTDLKGFLDSKSNVAHNAFRFIEKTEKVRQHRGERVDDGIVRVEVQFEEDLPQIEQTIKWPKNEPFGYPWGQWYPQTTNIWYDSGGLNQLHGQAMDIHYSGDVDCHVRSCSFTPTTPADGDEVGDKADNDQVGDDTN</sequence>
<dbReference type="EMBL" id="BARS01018175">
    <property type="protein sequence ID" value="GAF91556.1"/>
    <property type="molecule type" value="Genomic_DNA"/>
</dbReference>
<dbReference type="AlphaFoldDB" id="X0TWK0"/>
<accession>X0TWK0</accession>